<dbReference type="PANTHER" id="PTHR13318:SF247">
    <property type="entry name" value="GH16156P"/>
    <property type="match status" value="1"/>
</dbReference>
<dbReference type="EMBL" id="CP036348">
    <property type="protein sequence ID" value="QDV67592.1"/>
    <property type="molecule type" value="Genomic_DNA"/>
</dbReference>
<proteinExistence type="predicted"/>
<dbReference type="InterPro" id="IPR032675">
    <property type="entry name" value="LRR_dom_sf"/>
</dbReference>
<reference evidence="2 3" key="1">
    <citation type="submission" date="2019-02" db="EMBL/GenBank/DDBJ databases">
        <title>Deep-cultivation of Planctomycetes and their phenomic and genomic characterization uncovers novel biology.</title>
        <authorList>
            <person name="Wiegand S."/>
            <person name="Jogler M."/>
            <person name="Boedeker C."/>
            <person name="Pinto D."/>
            <person name="Vollmers J."/>
            <person name="Rivas-Marin E."/>
            <person name="Kohn T."/>
            <person name="Peeters S.H."/>
            <person name="Heuer A."/>
            <person name="Rast P."/>
            <person name="Oberbeckmann S."/>
            <person name="Bunk B."/>
            <person name="Jeske O."/>
            <person name="Meyerdierks A."/>
            <person name="Storesund J.E."/>
            <person name="Kallscheuer N."/>
            <person name="Luecker S."/>
            <person name="Lage O.M."/>
            <person name="Pohl T."/>
            <person name="Merkel B.J."/>
            <person name="Hornburger P."/>
            <person name="Mueller R.-W."/>
            <person name="Bruemmer F."/>
            <person name="Labrenz M."/>
            <person name="Spormann A.M."/>
            <person name="Op den Camp H."/>
            <person name="Overmann J."/>
            <person name="Amann R."/>
            <person name="Jetten M.S.M."/>
            <person name="Mascher T."/>
            <person name="Medema M.H."/>
            <person name="Devos D.P."/>
            <person name="Kaster A.-K."/>
            <person name="Ovreas L."/>
            <person name="Rohde M."/>
            <person name="Galperin M.Y."/>
            <person name="Jogler C."/>
        </authorList>
    </citation>
    <scope>NUCLEOTIDE SEQUENCE [LARGE SCALE GENOMIC DNA]</scope>
    <source>
        <strain evidence="2 3">Poly24</strain>
    </source>
</reference>
<dbReference type="InterPro" id="IPR001611">
    <property type="entry name" value="Leu-rich_rpt"/>
</dbReference>
<dbReference type="OrthoDB" id="232968at2"/>
<dbReference type="SUPFAM" id="SSF52047">
    <property type="entry name" value="RNI-like"/>
    <property type="match status" value="1"/>
</dbReference>
<organism evidence="2 3">
    <name type="scientific">Rosistilla carotiformis</name>
    <dbReference type="NCBI Taxonomy" id="2528017"/>
    <lineage>
        <taxon>Bacteria</taxon>
        <taxon>Pseudomonadati</taxon>
        <taxon>Planctomycetota</taxon>
        <taxon>Planctomycetia</taxon>
        <taxon>Pirellulales</taxon>
        <taxon>Pirellulaceae</taxon>
        <taxon>Rosistilla</taxon>
    </lineage>
</organism>
<dbReference type="GO" id="GO:0019005">
    <property type="term" value="C:SCF ubiquitin ligase complex"/>
    <property type="evidence" value="ECO:0007669"/>
    <property type="project" value="TreeGrafter"/>
</dbReference>
<evidence type="ECO:0000313" key="3">
    <source>
        <dbReference type="Proteomes" id="UP000315082"/>
    </source>
</evidence>
<accession>A0A518JPX6</accession>
<evidence type="ECO:0000313" key="2">
    <source>
        <dbReference type="EMBL" id="QDV67592.1"/>
    </source>
</evidence>
<dbReference type="Proteomes" id="UP000315082">
    <property type="component" value="Chromosome"/>
</dbReference>
<dbReference type="RefSeq" id="WP_145092014.1">
    <property type="nucleotide sequence ID" value="NZ_CP036348.1"/>
</dbReference>
<dbReference type="AlphaFoldDB" id="A0A518JPX6"/>
<dbReference type="PROSITE" id="PS51257">
    <property type="entry name" value="PROKAR_LIPOPROTEIN"/>
    <property type="match status" value="1"/>
</dbReference>
<keyword evidence="3" id="KW-1185">Reference proteome</keyword>
<feature type="compositionally biased region" description="Basic and acidic residues" evidence="1">
    <location>
        <begin position="43"/>
        <end position="56"/>
    </location>
</feature>
<gene>
    <name evidence="2" type="ORF">Poly24_12930</name>
</gene>
<protein>
    <submittedName>
        <fullName evidence="2">Leucine Rich repeats (2 copies)</fullName>
    </submittedName>
</protein>
<dbReference type="GO" id="GO:0031146">
    <property type="term" value="P:SCF-dependent proteasomal ubiquitin-dependent protein catabolic process"/>
    <property type="evidence" value="ECO:0007669"/>
    <property type="project" value="TreeGrafter"/>
</dbReference>
<name>A0A518JPX6_9BACT</name>
<dbReference type="Gene3D" id="3.80.10.10">
    <property type="entry name" value="Ribonuclease Inhibitor"/>
    <property type="match status" value="1"/>
</dbReference>
<sequence length="266" mass="28936">MLSTNRPLTQSRHNGRTESWILFSGIALSLAIIGCSPSSPPADSRDPAADTIRDSQTDPSLSEPTFAQQIADVQASQTTRIDVTTKITDSDLPQLSNLDSLTDLLIDGGVVTDKGLAAIATCPNLKHLRLRFSPISDAGMQQIAQMAELEILNLPQSQVTAAGIAELKQLSKLRQLRLGSTHATAAICQPISELTGLRSLHLIDIPVDDENLLQLADLKSLRSLYIDGGRVTDAGWQAMFEKRRDLHIHIDQAHHDLDPGKHDPDH</sequence>
<feature type="region of interest" description="Disordered" evidence="1">
    <location>
        <begin position="37"/>
        <end position="63"/>
    </location>
</feature>
<dbReference type="KEGG" id="rcf:Poly24_12930"/>
<dbReference type="PANTHER" id="PTHR13318">
    <property type="entry name" value="PARTNER OF PAIRED, ISOFORM B-RELATED"/>
    <property type="match status" value="1"/>
</dbReference>
<evidence type="ECO:0000256" key="1">
    <source>
        <dbReference type="SAM" id="MobiDB-lite"/>
    </source>
</evidence>
<dbReference type="Pfam" id="PF13516">
    <property type="entry name" value="LRR_6"/>
    <property type="match status" value="1"/>
</dbReference>